<protein>
    <submittedName>
        <fullName evidence="3">Transcriptional regulator, XRE family</fullName>
    </submittedName>
</protein>
<keyword evidence="4" id="KW-1185">Reference proteome</keyword>
<dbReference type="PROSITE" id="PS50943">
    <property type="entry name" value="HTH_CROC1"/>
    <property type="match status" value="1"/>
</dbReference>
<dbReference type="PANTHER" id="PTHR46797:SF1">
    <property type="entry name" value="METHYLPHOSPHONATE SYNTHASE"/>
    <property type="match status" value="1"/>
</dbReference>
<dbReference type="EMBL" id="CP001874">
    <property type="protein sequence ID" value="ADG88469.1"/>
    <property type="molecule type" value="Genomic_DNA"/>
</dbReference>
<dbReference type="Pfam" id="PF13560">
    <property type="entry name" value="HTH_31"/>
    <property type="match status" value="1"/>
</dbReference>
<dbReference type="CDD" id="cd00093">
    <property type="entry name" value="HTH_XRE"/>
    <property type="match status" value="1"/>
</dbReference>
<keyword evidence="1" id="KW-0238">DNA-binding</keyword>
<dbReference type="PANTHER" id="PTHR46797">
    <property type="entry name" value="HTH-TYPE TRANSCRIPTIONAL REGULATOR"/>
    <property type="match status" value="1"/>
</dbReference>
<gene>
    <name evidence="3" type="ordered locus">Tbis_1756</name>
</gene>
<accession>D6YBA9</accession>
<dbReference type="STRING" id="469371.Tbis_1756"/>
<dbReference type="GO" id="GO:0003700">
    <property type="term" value="F:DNA-binding transcription factor activity"/>
    <property type="evidence" value="ECO:0007669"/>
    <property type="project" value="TreeGrafter"/>
</dbReference>
<name>D6YBA9_THEBD</name>
<dbReference type="InterPro" id="IPR010982">
    <property type="entry name" value="Lambda_DNA-bd_dom_sf"/>
</dbReference>
<sequence length="409" mass="44788">MRIRASLMPEASTDYRRIGENIRRARRYRGKSLEELAGLIGRSKSWLSRVENGLIPLEKRIDIARIADALQVSTDDLLGEATTAIPRVRHHGDVMRIREVLLDSSLTSPLDVPARPVAQLAADWEGPIFTARQKSDHATLCRVLPDVIAELHVHVAAGDERDKTTALRLLVDVCSATAFLLRHNGQIDLAWIAADRAAQAAAILGDPVWIGAACFAQAHARPSVARYRAFRLVAAAADAVQPHLGDDRTAHEVYGMLRLSAALAATIDGDHATARAHADEAQEVADRLGDRVGAWQWFGPSNVGTWRCLLAVEAGRPEQALQFGASVNPKALASRGRESSLHIELARAHAMLGHTRECVAELRIAERLSPMRVYHNPLVRELVSAQLERARRDAGGRELRGLAHRMGVI</sequence>
<proteinExistence type="predicted"/>
<dbReference type="Proteomes" id="UP000006640">
    <property type="component" value="Chromosome"/>
</dbReference>
<evidence type="ECO:0000256" key="1">
    <source>
        <dbReference type="ARBA" id="ARBA00023125"/>
    </source>
</evidence>
<dbReference type="GO" id="GO:0005829">
    <property type="term" value="C:cytosol"/>
    <property type="evidence" value="ECO:0007669"/>
    <property type="project" value="TreeGrafter"/>
</dbReference>
<dbReference type="Gene3D" id="1.10.260.40">
    <property type="entry name" value="lambda repressor-like DNA-binding domains"/>
    <property type="match status" value="1"/>
</dbReference>
<feature type="domain" description="HTH cro/C1-type" evidence="2">
    <location>
        <begin position="22"/>
        <end position="77"/>
    </location>
</feature>
<reference evidence="3 4" key="1">
    <citation type="submission" date="2010-01" db="EMBL/GenBank/DDBJ databases">
        <title>The complete genome of Thermobispora bispora DSM 43833.</title>
        <authorList>
            <consortium name="US DOE Joint Genome Institute (JGI-PGF)"/>
            <person name="Lucas S."/>
            <person name="Copeland A."/>
            <person name="Lapidus A."/>
            <person name="Glavina del Rio T."/>
            <person name="Dalin E."/>
            <person name="Tice H."/>
            <person name="Bruce D."/>
            <person name="Goodwin L."/>
            <person name="Pitluck S."/>
            <person name="Kyrpides N."/>
            <person name="Mavromatis K."/>
            <person name="Ivanova N."/>
            <person name="Mikhailova N."/>
            <person name="Chertkov O."/>
            <person name="Brettin T."/>
            <person name="Detter J.C."/>
            <person name="Han C."/>
            <person name="Larimer F."/>
            <person name="Land M."/>
            <person name="Hauser L."/>
            <person name="Markowitz V."/>
            <person name="Cheng J.-F."/>
            <person name="Hugenholtz P."/>
            <person name="Woyke T."/>
            <person name="Wu D."/>
            <person name="Jando M."/>
            <person name="Schneider S."/>
            <person name="Klenk H.-P."/>
            <person name="Eisen J.A."/>
        </authorList>
    </citation>
    <scope>NUCLEOTIDE SEQUENCE [LARGE SCALE GENOMIC DNA]</scope>
    <source>
        <strain evidence="4">ATCC 19993 / DSM 43833 / CBS 139.67 / JCM 10125 / KCTC 9307 / NBRC 14880 / R51</strain>
    </source>
</reference>
<evidence type="ECO:0000259" key="2">
    <source>
        <dbReference type="PROSITE" id="PS50943"/>
    </source>
</evidence>
<dbReference type="SMART" id="SM00530">
    <property type="entry name" value="HTH_XRE"/>
    <property type="match status" value="1"/>
</dbReference>
<evidence type="ECO:0000313" key="4">
    <source>
        <dbReference type="Proteomes" id="UP000006640"/>
    </source>
</evidence>
<dbReference type="HOGENOM" id="CLU_033540_2_1_11"/>
<dbReference type="eggNOG" id="COG1396">
    <property type="taxonomic scope" value="Bacteria"/>
</dbReference>
<dbReference type="SUPFAM" id="SSF47413">
    <property type="entry name" value="lambda repressor-like DNA-binding domains"/>
    <property type="match status" value="1"/>
</dbReference>
<dbReference type="GO" id="GO:0003677">
    <property type="term" value="F:DNA binding"/>
    <property type="evidence" value="ECO:0007669"/>
    <property type="project" value="UniProtKB-KW"/>
</dbReference>
<dbReference type="InterPro" id="IPR050807">
    <property type="entry name" value="TransReg_Diox_bact_type"/>
</dbReference>
<organism evidence="3 4">
    <name type="scientific">Thermobispora bispora (strain ATCC 19993 / DSM 43833 / CBS 139.67 / JCM 10125 / KCTC 9307 / NBRC 14880 / R51)</name>
    <dbReference type="NCBI Taxonomy" id="469371"/>
    <lineage>
        <taxon>Bacteria</taxon>
        <taxon>Bacillati</taxon>
        <taxon>Actinomycetota</taxon>
        <taxon>Actinomycetes</taxon>
        <taxon>Streptosporangiales</taxon>
        <taxon>Streptosporangiaceae</taxon>
        <taxon>Thermobispora</taxon>
    </lineage>
</organism>
<dbReference type="KEGG" id="tbi:Tbis_1756"/>
<dbReference type="AlphaFoldDB" id="D6YBA9"/>
<evidence type="ECO:0000313" key="3">
    <source>
        <dbReference type="EMBL" id="ADG88469.1"/>
    </source>
</evidence>
<dbReference type="InterPro" id="IPR001387">
    <property type="entry name" value="Cro/C1-type_HTH"/>
</dbReference>